<dbReference type="Pfam" id="PF01535">
    <property type="entry name" value="PPR"/>
    <property type="match status" value="2"/>
</dbReference>
<organism evidence="2 3">
    <name type="scientific">Dioszegia hungarica</name>
    <dbReference type="NCBI Taxonomy" id="4972"/>
    <lineage>
        <taxon>Eukaryota</taxon>
        <taxon>Fungi</taxon>
        <taxon>Dikarya</taxon>
        <taxon>Basidiomycota</taxon>
        <taxon>Agaricomycotina</taxon>
        <taxon>Tremellomycetes</taxon>
        <taxon>Tremellales</taxon>
        <taxon>Bulleribasidiaceae</taxon>
        <taxon>Dioszegia</taxon>
    </lineage>
</organism>
<dbReference type="InterPro" id="IPR002885">
    <property type="entry name" value="PPR_rpt"/>
</dbReference>
<dbReference type="Gene3D" id="1.25.40.10">
    <property type="entry name" value="Tetratricopeptide repeat domain"/>
    <property type="match status" value="2"/>
</dbReference>
<proteinExistence type="predicted"/>
<protein>
    <recommendedName>
        <fullName evidence="4">Pentatricopeptide repeat-containing protein</fullName>
    </recommendedName>
</protein>
<evidence type="ECO:0000313" key="3">
    <source>
        <dbReference type="Proteomes" id="UP001164286"/>
    </source>
</evidence>
<dbReference type="InterPro" id="IPR011990">
    <property type="entry name" value="TPR-like_helical_dom_sf"/>
</dbReference>
<feature type="repeat" description="PPR" evidence="1">
    <location>
        <begin position="619"/>
        <end position="649"/>
    </location>
</feature>
<dbReference type="PANTHER" id="PTHR47938">
    <property type="entry name" value="RESPIRATORY COMPLEX I CHAPERONE (CIA84), PUTATIVE (AFU_ORTHOLOGUE AFUA_2G06020)-RELATED"/>
    <property type="match status" value="1"/>
</dbReference>
<sequence length="778" mass="87107">MTSRSTQLAAKALSSVASTSRARPTIRCAICATHHIIPSPSHKRLFTSTPPSAGVSTWFKSQRRPPAPSLEDAHADFLKALSSGSISGLRKSYDSLLGEIDLARSRGLTLDLVTERAERTLQSGEVMQAMTFLSGRSDLAALTLLKRIYGDLPKWGFPTMKKHNRTVLRGLCSAGKVEEAIQWAEGHADADLEDWRALLAGAVRHELDLAPKVEERLKAQAEKDGKKLSSADYTLLLRHLRFDMPEDSTARRRLRQLFAETKERGIWIQREGEVELVGIHLKLGDIGRAGKIVEAWDQGNDPILWNATLDYRIAQNSVKGVEEALEEMKKLGIEPYAKALGFLVMYQLRKDPSDILNTVDDVEVRWNAKLGSITWAEILNLVDLDQRLVLYEEVRSRGVLIDTHIAKSLIFPLCALDPPDLPAALNVYKDLVSRNPVISTSTVRARLLAIYSTLFRAYADTHTTADPDMPIMFLKDMRRSGLALSTSALTSLVIILIRASPDHYAAFNNYAHMYALDPSLIDAKAYVAIISAFIAHSTPASSFATPGYVMEMIKDMRKAGYPPSPEILTSLLSNYGHQALKSRKASSDPVYRQTKLDSLHRAITEIHNTLKLESIVTPDIPLYNALMEAYARIGAYSAAFEVWDLLVERRPHIPRDVVRQEYAPSISVILDACGRAGQLIRAKRIWSWVQRYNLAQRGGKVEEGWIECLCRLGQIEEAAQVALEGGYKEQLRILLKFSWNDKEVYRTLPGRIKEKWPGMWEEVRSAATVSRSWKADED</sequence>
<keyword evidence="3" id="KW-1185">Reference proteome</keyword>
<dbReference type="GO" id="GO:0140053">
    <property type="term" value="P:mitochondrial gene expression"/>
    <property type="evidence" value="ECO:0007669"/>
    <property type="project" value="TreeGrafter"/>
</dbReference>
<gene>
    <name evidence="2" type="ORF">MKK02DRAFT_41464</name>
</gene>
<dbReference type="Proteomes" id="UP001164286">
    <property type="component" value="Unassembled WGS sequence"/>
</dbReference>
<dbReference type="EMBL" id="JAKWFO010000016">
    <property type="protein sequence ID" value="KAI9631834.1"/>
    <property type="molecule type" value="Genomic_DNA"/>
</dbReference>
<evidence type="ECO:0000313" key="2">
    <source>
        <dbReference type="EMBL" id="KAI9631834.1"/>
    </source>
</evidence>
<evidence type="ECO:0000256" key="1">
    <source>
        <dbReference type="PROSITE-ProRule" id="PRU00708"/>
    </source>
</evidence>
<dbReference type="RefSeq" id="XP_052941611.1">
    <property type="nucleotide sequence ID" value="XM_053091572.1"/>
</dbReference>
<accession>A0AA38H2N1</accession>
<name>A0AA38H2N1_9TREE</name>
<dbReference type="GeneID" id="77730777"/>
<dbReference type="GO" id="GO:0003729">
    <property type="term" value="F:mRNA binding"/>
    <property type="evidence" value="ECO:0007669"/>
    <property type="project" value="TreeGrafter"/>
</dbReference>
<comment type="caution">
    <text evidence="2">The sequence shown here is derived from an EMBL/GenBank/DDBJ whole genome shotgun (WGS) entry which is preliminary data.</text>
</comment>
<dbReference type="AlphaFoldDB" id="A0AA38H2N1"/>
<dbReference type="PROSITE" id="PS51375">
    <property type="entry name" value="PPR"/>
    <property type="match status" value="1"/>
</dbReference>
<reference evidence="2" key="1">
    <citation type="journal article" date="2022" name="G3 (Bethesda)">
        <title>High quality genome of the basidiomycete yeast Dioszegia hungarica PDD-24b-2 isolated from cloud water.</title>
        <authorList>
            <person name="Jarrige D."/>
            <person name="Haridas S."/>
            <person name="Bleykasten-Grosshans C."/>
            <person name="Joly M."/>
            <person name="Nadalig T."/>
            <person name="Sancelme M."/>
            <person name="Vuilleumier S."/>
            <person name="Grigoriev I.V."/>
            <person name="Amato P."/>
            <person name="Bringel F."/>
        </authorList>
    </citation>
    <scope>NUCLEOTIDE SEQUENCE</scope>
    <source>
        <strain evidence="2">PDD-24b-2</strain>
    </source>
</reference>
<dbReference type="GO" id="GO:0005739">
    <property type="term" value="C:mitochondrion"/>
    <property type="evidence" value="ECO:0007669"/>
    <property type="project" value="TreeGrafter"/>
</dbReference>
<evidence type="ECO:0008006" key="4">
    <source>
        <dbReference type="Google" id="ProtNLM"/>
    </source>
</evidence>
<dbReference type="PANTHER" id="PTHR47938:SF35">
    <property type="entry name" value="PENTATRICOPEPTIDE REPEAT-CONTAINING PROTEIN 4, MITOCHONDRIAL-RELATED"/>
    <property type="match status" value="1"/>
</dbReference>